<keyword evidence="9" id="KW-1133">Transmembrane helix</keyword>
<evidence type="ECO:0000256" key="1">
    <source>
        <dbReference type="ARBA" id="ARBA00004323"/>
    </source>
</evidence>
<name>A0A0D8XQH1_DICVI</name>
<evidence type="ECO:0000256" key="7">
    <source>
        <dbReference type="ARBA" id="ARBA00022692"/>
    </source>
</evidence>
<dbReference type="PANTHER" id="PTHR15075">
    <property type="entry name" value="ALPHA-MANNOSIDE BETA-1,6-N-ACETYLGLUCOSAMINYLTRANSFERASE"/>
    <property type="match status" value="1"/>
</dbReference>
<dbReference type="InterPro" id="IPR052105">
    <property type="entry name" value="MGAT5_Glycosyltransferase"/>
</dbReference>
<keyword evidence="5" id="KW-0328">Glycosyltransferase</keyword>
<evidence type="ECO:0000256" key="8">
    <source>
        <dbReference type="ARBA" id="ARBA00022968"/>
    </source>
</evidence>
<protein>
    <recommendedName>
        <fullName evidence="4">alpha-1,6-mannosyl-glycoprotein 6-beta-N-acetylglucosaminyltransferase</fullName>
        <ecNumber evidence="4">2.4.1.155</ecNumber>
    </recommendedName>
</protein>
<reference evidence="16" key="2">
    <citation type="journal article" date="2016" name="Sci. Rep.">
        <title>Dictyocaulus viviparus genome, variome and transcriptome elucidate lungworm biology and support future intervention.</title>
        <authorList>
            <person name="McNulty S.N."/>
            <person name="Strube C."/>
            <person name="Rosa B.A."/>
            <person name="Martin J.C."/>
            <person name="Tyagi R."/>
            <person name="Choi Y.J."/>
            <person name="Wang Q."/>
            <person name="Hallsworth Pepin K."/>
            <person name="Zhang X."/>
            <person name="Ozersky P."/>
            <person name="Wilson R.K."/>
            <person name="Sternberg P.W."/>
            <person name="Gasser R.B."/>
            <person name="Mitreva M."/>
        </authorList>
    </citation>
    <scope>NUCLEOTIDE SEQUENCE [LARGE SCALE GENOMIC DNA]</scope>
    <source>
        <strain evidence="16">HannoverDv2000</strain>
    </source>
</reference>
<comment type="catalytic activity">
    <reaction evidence="13">
        <text>N(4)-{beta-D-GlcNAc-(1-&gt;2)-[beta-D-GlcNAc-(1-&gt;4)]-alpha-D-Man-(1-&gt;3)-[beta-D-GlcNAc-(1-&gt;2)-alpha-D-Man-(1-&gt;6)]-beta-D-Man-(1-&gt;4)-beta-D-GlcNAc-(1-&gt;4)-beta-D-GlcNAc}-L-asparaginyl-[protein] + UDP-N-acetyl-alpha-D-glucosamine = N(4)-{beta-D-GlcNAc-(1-&gt;2)-[beta-D-GlcNAc-(1-&gt;4)]-alpha-D-Man-(1-&gt;3)-[beta-D-GlcNAc-(1-&gt;2)-[beta-D-GlcNAc-(1-&gt;6)]-alpha-D-Man-(1-&gt;6)]-beta-D-Man-(1-&gt;4)-beta-D-GlcNAc-(1-&gt;4)-beta-D-GlcNAc}-L-asparaginyl-[protein] + UDP + H(+)</text>
        <dbReference type="Rhea" id="RHEA:16921"/>
        <dbReference type="Rhea" id="RHEA-COMP:14374"/>
        <dbReference type="Rhea" id="RHEA-COMP:14377"/>
        <dbReference type="ChEBI" id="CHEBI:15378"/>
        <dbReference type="ChEBI" id="CHEBI:57705"/>
        <dbReference type="ChEBI" id="CHEBI:58223"/>
        <dbReference type="ChEBI" id="CHEBI:139507"/>
        <dbReference type="ChEBI" id="CHEBI:139510"/>
        <dbReference type="EC" id="2.4.1.155"/>
    </reaction>
</comment>
<evidence type="ECO:0000313" key="15">
    <source>
        <dbReference type="EMBL" id="KJH46044.1"/>
    </source>
</evidence>
<proteinExistence type="inferred from homology"/>
<sequence>MRKDMRRMLLLLIFVIILVFYLHIRLGSEMTNLELMSYHYERNPSSNVSKESLGCLQFPEDMSMYPKCFEKMVWISNGWKSHACYGTYGVDGSVCSFRRYLSVVENHCPPLIPENANGDLIGKRENAEEYIK</sequence>
<evidence type="ECO:0000313" key="16">
    <source>
        <dbReference type="Proteomes" id="UP000053766"/>
    </source>
</evidence>
<dbReference type="InterPro" id="IPR026116">
    <property type="entry name" value="GT18_cat"/>
</dbReference>
<dbReference type="OrthoDB" id="5871286at2759"/>
<gene>
    <name evidence="15" type="ORF">DICVIV_07894</name>
</gene>
<dbReference type="STRING" id="29172.A0A0D8XQH1"/>
<accession>A0A0D8XQH1</accession>
<dbReference type="AlphaFoldDB" id="A0A0D8XQH1"/>
<dbReference type="PANTHER" id="PTHR15075:SF2">
    <property type="entry name" value="ALPHA-1,6-MANNOSYLGLYCOPROTEIN 6-BETA-N-ACETYLGLUCOSAMINYLTRANSFERASE"/>
    <property type="match status" value="1"/>
</dbReference>
<evidence type="ECO:0000256" key="12">
    <source>
        <dbReference type="ARBA" id="ARBA00023180"/>
    </source>
</evidence>
<dbReference type="EC" id="2.4.1.155" evidence="4"/>
<keyword evidence="6" id="KW-0808">Transferase</keyword>
<keyword evidence="11" id="KW-0472">Membrane</keyword>
<keyword evidence="12" id="KW-0325">Glycoprotein</keyword>
<evidence type="ECO:0000256" key="5">
    <source>
        <dbReference type="ARBA" id="ARBA00022676"/>
    </source>
</evidence>
<dbReference type="GO" id="GO:0000139">
    <property type="term" value="C:Golgi membrane"/>
    <property type="evidence" value="ECO:0007669"/>
    <property type="project" value="UniProtKB-SubCell"/>
</dbReference>
<keyword evidence="10" id="KW-0333">Golgi apparatus</keyword>
<evidence type="ECO:0000256" key="6">
    <source>
        <dbReference type="ARBA" id="ARBA00022679"/>
    </source>
</evidence>
<dbReference type="Pfam" id="PF15024">
    <property type="entry name" value="Glyco_transf_18"/>
    <property type="match status" value="1"/>
</dbReference>
<evidence type="ECO:0000256" key="2">
    <source>
        <dbReference type="ARBA" id="ARBA00004922"/>
    </source>
</evidence>
<evidence type="ECO:0000256" key="11">
    <source>
        <dbReference type="ARBA" id="ARBA00023136"/>
    </source>
</evidence>
<comment type="pathway">
    <text evidence="2">Protein modification; protein glycosylation.</text>
</comment>
<evidence type="ECO:0000256" key="3">
    <source>
        <dbReference type="ARBA" id="ARBA00007477"/>
    </source>
</evidence>
<comment type="subcellular location">
    <subcellularLocation>
        <location evidence="1">Golgi apparatus membrane</location>
        <topology evidence="1">Single-pass type II membrane protein</topology>
    </subcellularLocation>
</comment>
<dbReference type="GO" id="GO:0030144">
    <property type="term" value="F:alpha-1,6-mannosylglycoprotein 6-beta-N-acetylglucosaminyltransferase activity"/>
    <property type="evidence" value="ECO:0007669"/>
    <property type="project" value="UniProtKB-EC"/>
</dbReference>
<feature type="domain" description="Glycosyltransferase family 18 catalytic" evidence="14">
    <location>
        <begin position="84"/>
        <end position="117"/>
    </location>
</feature>
<keyword evidence="16" id="KW-1185">Reference proteome</keyword>
<keyword evidence="7" id="KW-0812">Transmembrane</keyword>
<dbReference type="UniPathway" id="UPA00378"/>
<evidence type="ECO:0000256" key="4">
    <source>
        <dbReference type="ARBA" id="ARBA00012671"/>
    </source>
</evidence>
<evidence type="ECO:0000256" key="10">
    <source>
        <dbReference type="ARBA" id="ARBA00023034"/>
    </source>
</evidence>
<comment type="similarity">
    <text evidence="3">Belongs to the glycosyltransferase 18 family.</text>
</comment>
<dbReference type="Proteomes" id="UP000053766">
    <property type="component" value="Unassembled WGS sequence"/>
</dbReference>
<keyword evidence="8" id="KW-0735">Signal-anchor</keyword>
<evidence type="ECO:0000256" key="13">
    <source>
        <dbReference type="ARBA" id="ARBA00048243"/>
    </source>
</evidence>
<evidence type="ECO:0000256" key="9">
    <source>
        <dbReference type="ARBA" id="ARBA00022989"/>
    </source>
</evidence>
<reference evidence="15 16" key="1">
    <citation type="submission" date="2013-11" db="EMBL/GenBank/DDBJ databases">
        <title>Draft genome of the bovine lungworm Dictyocaulus viviparus.</title>
        <authorList>
            <person name="Mitreva M."/>
        </authorList>
    </citation>
    <scope>NUCLEOTIDE SEQUENCE [LARGE SCALE GENOMIC DNA]</scope>
    <source>
        <strain evidence="15 16">HannoverDv2000</strain>
    </source>
</reference>
<organism evidence="15 16">
    <name type="scientific">Dictyocaulus viviparus</name>
    <name type="common">Bovine lungworm</name>
    <dbReference type="NCBI Taxonomy" id="29172"/>
    <lineage>
        <taxon>Eukaryota</taxon>
        <taxon>Metazoa</taxon>
        <taxon>Ecdysozoa</taxon>
        <taxon>Nematoda</taxon>
        <taxon>Chromadorea</taxon>
        <taxon>Rhabditida</taxon>
        <taxon>Rhabditina</taxon>
        <taxon>Rhabditomorpha</taxon>
        <taxon>Strongyloidea</taxon>
        <taxon>Metastrongylidae</taxon>
        <taxon>Dictyocaulus</taxon>
    </lineage>
</organism>
<dbReference type="EMBL" id="KN716372">
    <property type="protein sequence ID" value="KJH46044.1"/>
    <property type="molecule type" value="Genomic_DNA"/>
</dbReference>
<evidence type="ECO:0000259" key="14">
    <source>
        <dbReference type="Pfam" id="PF15024"/>
    </source>
</evidence>
<dbReference type="GO" id="GO:0006487">
    <property type="term" value="P:protein N-linked glycosylation"/>
    <property type="evidence" value="ECO:0007669"/>
    <property type="project" value="TreeGrafter"/>
</dbReference>